<dbReference type="Gene3D" id="2.60.120.10">
    <property type="entry name" value="Jelly Rolls"/>
    <property type="match status" value="1"/>
</dbReference>
<sequence length="208" mass="22755">MLGNAAAIRSNTQSFAKGERIYTRNETAHHAHAVLEGAVRASHCLPDGRRHLSAFHLPGEIFGLDSGALRSHETEALVKTTTLAVRLDDLDREAGIDPGLAWGLCNLVAAELRKAREHMVLLGRKSALERVAAFLLEMDRRLATTGAMSKGGMSLPMCEHDMADYLGLSSETVSRCLTKLQASRIIVMSKRRTVRFLDRAGLHELDAS</sequence>
<dbReference type="AlphaFoldDB" id="Q2IY46"/>
<evidence type="ECO:0000313" key="6">
    <source>
        <dbReference type="Proteomes" id="UP000008809"/>
    </source>
</evidence>
<dbReference type="GO" id="GO:0003700">
    <property type="term" value="F:DNA-binding transcription factor activity"/>
    <property type="evidence" value="ECO:0007669"/>
    <property type="project" value="TreeGrafter"/>
</dbReference>
<dbReference type="Pfam" id="PF00027">
    <property type="entry name" value="cNMP_binding"/>
    <property type="match status" value="1"/>
</dbReference>
<evidence type="ECO:0000256" key="3">
    <source>
        <dbReference type="ARBA" id="ARBA00023163"/>
    </source>
</evidence>
<dbReference type="STRING" id="316058.RPB_2158"/>
<dbReference type="Pfam" id="PF13545">
    <property type="entry name" value="HTH_Crp_2"/>
    <property type="match status" value="1"/>
</dbReference>
<proteinExistence type="predicted"/>
<evidence type="ECO:0000256" key="2">
    <source>
        <dbReference type="ARBA" id="ARBA00023125"/>
    </source>
</evidence>
<dbReference type="HOGENOM" id="CLU_075053_0_1_5"/>
<dbReference type="eggNOG" id="COG0664">
    <property type="taxonomic scope" value="Bacteria"/>
</dbReference>
<dbReference type="SUPFAM" id="SSF46785">
    <property type="entry name" value="Winged helix' DNA-binding domain"/>
    <property type="match status" value="1"/>
</dbReference>
<dbReference type="InterPro" id="IPR050397">
    <property type="entry name" value="Env_Response_Regulators"/>
</dbReference>
<keyword evidence="2" id="KW-0238">DNA-binding</keyword>
<evidence type="ECO:0000259" key="4">
    <source>
        <dbReference type="PROSITE" id="PS51063"/>
    </source>
</evidence>
<dbReference type="SUPFAM" id="SSF51206">
    <property type="entry name" value="cAMP-binding domain-like"/>
    <property type="match status" value="1"/>
</dbReference>
<dbReference type="PRINTS" id="PR00034">
    <property type="entry name" value="HTHCRP"/>
</dbReference>
<dbReference type="InterPro" id="IPR014710">
    <property type="entry name" value="RmlC-like_jellyroll"/>
</dbReference>
<accession>Q2IY46</accession>
<dbReference type="Gene3D" id="1.10.10.10">
    <property type="entry name" value="Winged helix-like DNA-binding domain superfamily/Winged helix DNA-binding domain"/>
    <property type="match status" value="1"/>
</dbReference>
<protein>
    <submittedName>
        <fullName evidence="5">Transcriptional regulator, Crp/Fnr family</fullName>
    </submittedName>
</protein>
<dbReference type="PANTHER" id="PTHR24567">
    <property type="entry name" value="CRP FAMILY TRANSCRIPTIONAL REGULATORY PROTEIN"/>
    <property type="match status" value="1"/>
</dbReference>
<organism evidence="5 6">
    <name type="scientific">Rhodopseudomonas palustris (strain HaA2)</name>
    <dbReference type="NCBI Taxonomy" id="316058"/>
    <lineage>
        <taxon>Bacteria</taxon>
        <taxon>Pseudomonadati</taxon>
        <taxon>Pseudomonadota</taxon>
        <taxon>Alphaproteobacteria</taxon>
        <taxon>Hyphomicrobiales</taxon>
        <taxon>Nitrobacteraceae</taxon>
        <taxon>Rhodopseudomonas</taxon>
    </lineage>
</organism>
<gene>
    <name evidence="5" type="ordered locus">RPB_2158</name>
</gene>
<keyword evidence="1" id="KW-0805">Transcription regulation</keyword>
<keyword evidence="3" id="KW-0804">Transcription</keyword>
<feature type="domain" description="HTH crp-type" evidence="4">
    <location>
        <begin position="125"/>
        <end position="200"/>
    </location>
</feature>
<dbReference type="InterPro" id="IPR012318">
    <property type="entry name" value="HTH_CRP"/>
</dbReference>
<dbReference type="Proteomes" id="UP000008809">
    <property type="component" value="Chromosome"/>
</dbReference>
<evidence type="ECO:0000313" key="5">
    <source>
        <dbReference type="EMBL" id="ABD06864.1"/>
    </source>
</evidence>
<evidence type="ECO:0000256" key="1">
    <source>
        <dbReference type="ARBA" id="ARBA00023015"/>
    </source>
</evidence>
<dbReference type="KEGG" id="rpb:RPB_2158"/>
<reference evidence="5 6" key="1">
    <citation type="submission" date="2006-01" db="EMBL/GenBank/DDBJ databases">
        <title>Complete sequence of Rhodopseudomonas palustris HaA2.</title>
        <authorList>
            <consortium name="US DOE Joint Genome Institute"/>
            <person name="Copeland A."/>
            <person name="Lucas S."/>
            <person name="Lapidus A."/>
            <person name="Barry K."/>
            <person name="Detter J.C."/>
            <person name="Glavina T."/>
            <person name="Hammon N."/>
            <person name="Israni S."/>
            <person name="Pitluck S."/>
            <person name="Chain P."/>
            <person name="Malfatti S."/>
            <person name="Shin M."/>
            <person name="Vergez L."/>
            <person name="Schmutz J."/>
            <person name="Larimer F."/>
            <person name="Land M."/>
            <person name="Hauser L."/>
            <person name="Pelletier D.A."/>
            <person name="Kyrpides N."/>
            <person name="Anderson I."/>
            <person name="Oda Y."/>
            <person name="Harwood C.S."/>
            <person name="Richardson P."/>
        </authorList>
    </citation>
    <scope>NUCLEOTIDE SEQUENCE [LARGE SCALE GENOMIC DNA]</scope>
    <source>
        <strain evidence="5 6">HaA2</strain>
    </source>
</reference>
<dbReference type="GO" id="GO:0003677">
    <property type="term" value="F:DNA binding"/>
    <property type="evidence" value="ECO:0007669"/>
    <property type="project" value="UniProtKB-KW"/>
</dbReference>
<dbReference type="SMART" id="SM00419">
    <property type="entry name" value="HTH_CRP"/>
    <property type="match status" value="1"/>
</dbReference>
<dbReference type="PROSITE" id="PS51063">
    <property type="entry name" value="HTH_CRP_2"/>
    <property type="match status" value="1"/>
</dbReference>
<dbReference type="InterPro" id="IPR018490">
    <property type="entry name" value="cNMP-bd_dom_sf"/>
</dbReference>
<dbReference type="CDD" id="cd00038">
    <property type="entry name" value="CAP_ED"/>
    <property type="match status" value="1"/>
</dbReference>
<keyword evidence="6" id="KW-1185">Reference proteome</keyword>
<dbReference type="InterPro" id="IPR000595">
    <property type="entry name" value="cNMP-bd_dom"/>
</dbReference>
<name>Q2IY46_RHOP2</name>
<dbReference type="PANTHER" id="PTHR24567:SF75">
    <property type="entry name" value="FUMARATE AND NITRATE REDUCTION REGULATORY PROTEIN"/>
    <property type="match status" value="1"/>
</dbReference>
<dbReference type="GO" id="GO:0005829">
    <property type="term" value="C:cytosol"/>
    <property type="evidence" value="ECO:0007669"/>
    <property type="project" value="TreeGrafter"/>
</dbReference>
<dbReference type="EMBL" id="CP000250">
    <property type="protein sequence ID" value="ABD06864.1"/>
    <property type="molecule type" value="Genomic_DNA"/>
</dbReference>
<dbReference type="InterPro" id="IPR036390">
    <property type="entry name" value="WH_DNA-bd_sf"/>
</dbReference>
<dbReference type="InterPro" id="IPR036388">
    <property type="entry name" value="WH-like_DNA-bd_sf"/>
</dbReference>